<reference evidence="9 10" key="1">
    <citation type="submission" date="2020-08" db="EMBL/GenBank/DDBJ databases">
        <title>Genomic Encyclopedia of Type Strains, Phase IV (KMG-IV): sequencing the most valuable type-strain genomes for metagenomic binning, comparative biology and taxonomic classification.</title>
        <authorList>
            <person name="Goeker M."/>
        </authorList>
    </citation>
    <scope>NUCLEOTIDE SEQUENCE [LARGE SCALE GENOMIC DNA]</scope>
    <source>
        <strain evidence="9 10">DSM 7051</strain>
    </source>
</reference>
<accession>A0A7X0KL13</accession>
<evidence type="ECO:0000256" key="3">
    <source>
        <dbReference type="ARBA" id="ARBA00022475"/>
    </source>
</evidence>
<dbReference type="EMBL" id="JACHOU010000004">
    <property type="protein sequence ID" value="MBB6354571.1"/>
    <property type="molecule type" value="Genomic_DNA"/>
</dbReference>
<feature type="transmembrane region" description="Helical" evidence="8">
    <location>
        <begin position="54"/>
        <end position="73"/>
    </location>
</feature>
<keyword evidence="3" id="KW-1003">Cell membrane</keyword>
<name>A0A7X0KL13_9HYPH</name>
<dbReference type="PANTHER" id="PTHR32196">
    <property type="entry name" value="ABC TRANSPORTER PERMEASE PROTEIN YPHD-RELATED-RELATED"/>
    <property type="match status" value="1"/>
</dbReference>
<feature type="transmembrane region" description="Helical" evidence="8">
    <location>
        <begin position="79"/>
        <end position="95"/>
    </location>
</feature>
<dbReference type="PANTHER" id="PTHR32196:SF21">
    <property type="entry name" value="ABC TRANSPORTER PERMEASE PROTEIN YPHD-RELATED"/>
    <property type="match status" value="1"/>
</dbReference>
<evidence type="ECO:0000256" key="8">
    <source>
        <dbReference type="SAM" id="Phobius"/>
    </source>
</evidence>
<evidence type="ECO:0000256" key="6">
    <source>
        <dbReference type="ARBA" id="ARBA00022989"/>
    </source>
</evidence>
<dbReference type="GO" id="GO:0005886">
    <property type="term" value="C:plasma membrane"/>
    <property type="evidence" value="ECO:0007669"/>
    <property type="project" value="UniProtKB-SubCell"/>
</dbReference>
<evidence type="ECO:0000256" key="4">
    <source>
        <dbReference type="ARBA" id="ARBA00022519"/>
    </source>
</evidence>
<evidence type="ECO:0000313" key="10">
    <source>
        <dbReference type="Proteomes" id="UP000536262"/>
    </source>
</evidence>
<evidence type="ECO:0000256" key="1">
    <source>
        <dbReference type="ARBA" id="ARBA00004651"/>
    </source>
</evidence>
<keyword evidence="2" id="KW-0813">Transport</keyword>
<dbReference type="AlphaFoldDB" id="A0A7X0KL13"/>
<dbReference type="RefSeq" id="WP_082496379.1">
    <property type="nucleotide sequence ID" value="NZ_BAABEG010000001.1"/>
</dbReference>
<dbReference type="Proteomes" id="UP000536262">
    <property type="component" value="Unassembled WGS sequence"/>
</dbReference>
<organism evidence="9 10">
    <name type="scientific">Aminobacter aganoensis</name>
    <dbReference type="NCBI Taxonomy" id="83264"/>
    <lineage>
        <taxon>Bacteria</taxon>
        <taxon>Pseudomonadati</taxon>
        <taxon>Pseudomonadota</taxon>
        <taxon>Alphaproteobacteria</taxon>
        <taxon>Hyphomicrobiales</taxon>
        <taxon>Phyllobacteriaceae</taxon>
        <taxon>Aminobacter</taxon>
    </lineage>
</organism>
<dbReference type="InterPro" id="IPR001851">
    <property type="entry name" value="ABC_transp_permease"/>
</dbReference>
<dbReference type="CDD" id="cd06579">
    <property type="entry name" value="TM_PBP1_transp_AraH_like"/>
    <property type="match status" value="1"/>
</dbReference>
<feature type="transmembrane region" description="Helical" evidence="8">
    <location>
        <begin position="219"/>
        <end position="242"/>
    </location>
</feature>
<comment type="subcellular location">
    <subcellularLocation>
        <location evidence="1">Cell membrane</location>
        <topology evidence="1">Multi-pass membrane protein</topology>
    </subcellularLocation>
</comment>
<sequence>MSLATDRLQPSATSFDGLKTFIRSNSVWLLALALAVFFSLQSAFFLTPFNISNVLTQCVFVGLLAIGMTPVVISGNIDLSVGAVVGLTACIVVALQPYGLGVAVLAALAAGVLVGLVNGLIVEKMGISSFIVTLAMMSGIRGLTFLAIGDISLSSTDDRLNAFAMLAIGPISIVVVLFAGLAAVVGFVLRFTPHGRNTFAIGGNRSAAVDAGIAVSRHVIANFALCGLMAAICGIAMAANLGAAAPSFGRDYELLAITAVVLGGTRLQGGKGGVTGTLGAVLALAILRNGLNLLRVSPFYIPVIVGVVLIIALVLDRQVNGQAMRHGE</sequence>
<feature type="transmembrane region" description="Helical" evidence="8">
    <location>
        <begin position="299"/>
        <end position="315"/>
    </location>
</feature>
<feature type="transmembrane region" description="Helical" evidence="8">
    <location>
        <begin position="127"/>
        <end position="148"/>
    </location>
</feature>
<proteinExistence type="predicted"/>
<evidence type="ECO:0000256" key="5">
    <source>
        <dbReference type="ARBA" id="ARBA00022692"/>
    </source>
</evidence>
<keyword evidence="5 8" id="KW-0812">Transmembrane</keyword>
<feature type="transmembrane region" description="Helical" evidence="8">
    <location>
        <begin position="102"/>
        <end position="121"/>
    </location>
</feature>
<feature type="transmembrane region" description="Helical" evidence="8">
    <location>
        <begin position="27"/>
        <end position="47"/>
    </location>
</feature>
<comment type="caution">
    <text evidence="9">The sequence shown here is derived from an EMBL/GenBank/DDBJ whole genome shotgun (WGS) entry which is preliminary data.</text>
</comment>
<keyword evidence="6 8" id="KW-1133">Transmembrane helix</keyword>
<keyword evidence="4" id="KW-0997">Cell inner membrane</keyword>
<keyword evidence="7 8" id="KW-0472">Membrane</keyword>
<dbReference type="Pfam" id="PF02653">
    <property type="entry name" value="BPD_transp_2"/>
    <property type="match status" value="1"/>
</dbReference>
<gene>
    <name evidence="9" type="ORF">GGR00_002355</name>
</gene>
<feature type="transmembrane region" description="Helical" evidence="8">
    <location>
        <begin position="160"/>
        <end position="189"/>
    </location>
</feature>
<keyword evidence="10" id="KW-1185">Reference proteome</keyword>
<evidence type="ECO:0000256" key="7">
    <source>
        <dbReference type="ARBA" id="ARBA00023136"/>
    </source>
</evidence>
<dbReference type="GO" id="GO:0022857">
    <property type="term" value="F:transmembrane transporter activity"/>
    <property type="evidence" value="ECO:0007669"/>
    <property type="project" value="InterPro"/>
</dbReference>
<protein>
    <submittedName>
        <fullName evidence="9">Ribose transport system permease protein</fullName>
    </submittedName>
</protein>
<evidence type="ECO:0000256" key="2">
    <source>
        <dbReference type="ARBA" id="ARBA00022448"/>
    </source>
</evidence>
<evidence type="ECO:0000313" key="9">
    <source>
        <dbReference type="EMBL" id="MBB6354571.1"/>
    </source>
</evidence>